<keyword evidence="9" id="KW-1185">Reference proteome</keyword>
<comment type="pathway">
    <text evidence="1">Protein modification; protein ubiquitination.</text>
</comment>
<feature type="domain" description="RING-type" evidence="7">
    <location>
        <begin position="215"/>
        <end position="239"/>
    </location>
</feature>
<name>V4TXA6_CITCL</name>
<dbReference type="PANTHER" id="PTHR46592:SF6">
    <property type="entry name" value="RING-H2 FINGER PROTEIN ATL67"/>
    <property type="match status" value="1"/>
</dbReference>
<dbReference type="GO" id="GO:0016567">
    <property type="term" value="P:protein ubiquitination"/>
    <property type="evidence" value="ECO:0007669"/>
    <property type="project" value="InterPro"/>
</dbReference>
<gene>
    <name evidence="8" type="ORF">CICLE_v10024039mg</name>
</gene>
<keyword evidence="2" id="KW-0479">Metal-binding</keyword>
<dbReference type="PROSITE" id="PS50089">
    <property type="entry name" value="ZF_RING_2"/>
    <property type="match status" value="1"/>
</dbReference>
<keyword evidence="5" id="KW-0862">Zinc</keyword>
<dbReference type="Gramene" id="ESR58177">
    <property type="protein sequence ID" value="ESR58177"/>
    <property type="gene ID" value="CICLE_v10024039mg"/>
</dbReference>
<sequence>LLVILAIVILIILIFTVFRVKNPKIRLNNWTITKLELVNGTIPKPGVNISLIADMSVKNPNVASFKYGDTIITGLYHRGDLVGEARGPPGLVRAWRTLRMNLTVDLITDRAMSSPNLSADIESGILVLDSYTRVGGRANILNLFKRHVVVKFNCSSQLNTTSLQIYQFNCKRKEENRNQDDDNLVVGLDQAVINSYPKFQFTKESDLEMLRMMPECRHYFHLCCVDAWLKLNGSCPVCRNSPLPTPLSTPLQEVVPLSQYAADRRRR</sequence>
<evidence type="ECO:0000259" key="7">
    <source>
        <dbReference type="PROSITE" id="PS50089"/>
    </source>
</evidence>
<dbReference type="Proteomes" id="UP000030687">
    <property type="component" value="Unassembled WGS sequence"/>
</dbReference>
<dbReference type="eggNOG" id="KOG0800">
    <property type="taxonomic scope" value="Eukaryota"/>
</dbReference>
<dbReference type="InterPro" id="IPR044289">
    <property type="entry name" value="ATL67-70"/>
</dbReference>
<dbReference type="OMA" id="PIIEMNG"/>
<dbReference type="InterPro" id="IPR024766">
    <property type="entry name" value="Znf_RING_H2"/>
</dbReference>
<accession>V4TXA6</accession>
<proteinExistence type="predicted"/>
<reference evidence="8 9" key="1">
    <citation type="submission" date="2013-10" db="EMBL/GenBank/DDBJ databases">
        <authorList>
            <consortium name="International Citrus Genome Consortium"/>
            <person name="Jenkins J."/>
            <person name="Schmutz J."/>
            <person name="Prochnik S."/>
            <person name="Rokhsar D."/>
            <person name="Gmitter F."/>
            <person name="Ollitrault P."/>
            <person name="Machado M."/>
            <person name="Talon M."/>
            <person name="Wincker P."/>
            <person name="Jaillon O."/>
            <person name="Morgante M."/>
        </authorList>
    </citation>
    <scope>NUCLEOTIDE SEQUENCE</scope>
    <source>
        <strain evidence="9">cv. Clemenules</strain>
    </source>
</reference>
<evidence type="ECO:0000256" key="1">
    <source>
        <dbReference type="ARBA" id="ARBA00004906"/>
    </source>
</evidence>
<dbReference type="InParanoid" id="V4TXA6"/>
<dbReference type="Pfam" id="PF12678">
    <property type="entry name" value="zf-rbx1"/>
    <property type="match status" value="1"/>
</dbReference>
<dbReference type="AlphaFoldDB" id="V4TXA6"/>
<evidence type="ECO:0000313" key="8">
    <source>
        <dbReference type="EMBL" id="ESR58177.1"/>
    </source>
</evidence>
<evidence type="ECO:0000256" key="6">
    <source>
        <dbReference type="PROSITE-ProRule" id="PRU00175"/>
    </source>
</evidence>
<evidence type="ECO:0000256" key="2">
    <source>
        <dbReference type="ARBA" id="ARBA00022723"/>
    </source>
</evidence>
<dbReference type="EMBL" id="KI536661">
    <property type="protein sequence ID" value="ESR58177.1"/>
    <property type="molecule type" value="Genomic_DNA"/>
</dbReference>
<dbReference type="Gene3D" id="3.30.40.10">
    <property type="entry name" value="Zinc/RING finger domain, C3HC4 (zinc finger)"/>
    <property type="match status" value="1"/>
</dbReference>
<feature type="non-terminal residue" evidence="8">
    <location>
        <position position="1"/>
    </location>
</feature>
<organism evidence="8 9">
    <name type="scientific">Citrus clementina</name>
    <name type="common">Clementine</name>
    <name type="synonym">Citrus deliciosa x Citrus sinensis</name>
    <dbReference type="NCBI Taxonomy" id="85681"/>
    <lineage>
        <taxon>Eukaryota</taxon>
        <taxon>Viridiplantae</taxon>
        <taxon>Streptophyta</taxon>
        <taxon>Embryophyta</taxon>
        <taxon>Tracheophyta</taxon>
        <taxon>Spermatophyta</taxon>
        <taxon>Magnoliopsida</taxon>
        <taxon>eudicotyledons</taxon>
        <taxon>Gunneridae</taxon>
        <taxon>Pentapetalae</taxon>
        <taxon>rosids</taxon>
        <taxon>malvids</taxon>
        <taxon>Sapindales</taxon>
        <taxon>Rutaceae</taxon>
        <taxon>Aurantioideae</taxon>
        <taxon>Citrus</taxon>
    </lineage>
</organism>
<dbReference type="PANTHER" id="PTHR46592">
    <property type="entry name" value="RING-H2 FINGER PROTEIN ATL67"/>
    <property type="match status" value="1"/>
</dbReference>
<dbReference type="InterPro" id="IPR013083">
    <property type="entry name" value="Znf_RING/FYVE/PHD"/>
</dbReference>
<dbReference type="KEGG" id="cic:CICLE_v10024039mg"/>
<dbReference type="GO" id="GO:0016740">
    <property type="term" value="F:transferase activity"/>
    <property type="evidence" value="ECO:0007669"/>
    <property type="project" value="InterPro"/>
</dbReference>
<protein>
    <recommendedName>
        <fullName evidence="7">RING-type domain-containing protein</fullName>
    </recommendedName>
</protein>
<dbReference type="InterPro" id="IPR001841">
    <property type="entry name" value="Znf_RING"/>
</dbReference>
<dbReference type="GO" id="GO:0008270">
    <property type="term" value="F:zinc ion binding"/>
    <property type="evidence" value="ECO:0007669"/>
    <property type="project" value="UniProtKB-KW"/>
</dbReference>
<dbReference type="InterPro" id="IPR004864">
    <property type="entry name" value="LEA_2"/>
</dbReference>
<evidence type="ECO:0000313" key="9">
    <source>
        <dbReference type="Proteomes" id="UP000030687"/>
    </source>
</evidence>
<dbReference type="Pfam" id="PF03168">
    <property type="entry name" value="LEA_2"/>
    <property type="match status" value="1"/>
</dbReference>
<evidence type="ECO:0000256" key="3">
    <source>
        <dbReference type="ARBA" id="ARBA00022771"/>
    </source>
</evidence>
<keyword evidence="4" id="KW-0833">Ubl conjugation pathway</keyword>
<dbReference type="SUPFAM" id="SSF57850">
    <property type="entry name" value="RING/U-box"/>
    <property type="match status" value="1"/>
</dbReference>
<keyword evidence="3 6" id="KW-0863">Zinc-finger</keyword>
<evidence type="ECO:0000256" key="5">
    <source>
        <dbReference type="ARBA" id="ARBA00022833"/>
    </source>
</evidence>
<evidence type="ECO:0000256" key="4">
    <source>
        <dbReference type="ARBA" id="ARBA00022786"/>
    </source>
</evidence>